<dbReference type="InterPro" id="IPR006311">
    <property type="entry name" value="TAT_signal"/>
</dbReference>
<dbReference type="Pfam" id="PF24684">
    <property type="entry name" value="Vgb_lyase"/>
    <property type="match status" value="1"/>
</dbReference>
<comment type="caution">
    <text evidence="2">The sequence shown here is derived from an EMBL/GenBank/DDBJ whole genome shotgun (WGS) entry which is preliminary data.</text>
</comment>
<feature type="signal peptide" evidence="1">
    <location>
        <begin position="1"/>
        <end position="40"/>
    </location>
</feature>
<gene>
    <name evidence="2" type="ORF">GCM10009851_28630</name>
</gene>
<evidence type="ECO:0008006" key="4">
    <source>
        <dbReference type="Google" id="ProtNLM"/>
    </source>
</evidence>
<protein>
    <recommendedName>
        <fullName evidence="4">SMP-30/Gluconolactonase/LRE-like region domain-containing protein</fullName>
    </recommendedName>
</protein>
<dbReference type="RefSeq" id="WP_259479910.1">
    <property type="nucleotide sequence ID" value="NZ_BAAAQY010000008.1"/>
</dbReference>
<accession>A0ABP5QP97</accession>
<dbReference type="PANTHER" id="PTHR40274">
    <property type="entry name" value="VIRGINIAMYCIN B LYASE"/>
    <property type="match status" value="1"/>
</dbReference>
<feature type="chain" id="PRO_5046694326" description="SMP-30/Gluconolactonase/LRE-like region domain-containing protein" evidence="1">
    <location>
        <begin position="41"/>
        <end position="351"/>
    </location>
</feature>
<dbReference type="PROSITE" id="PS51318">
    <property type="entry name" value="TAT"/>
    <property type="match status" value="1"/>
</dbReference>
<organism evidence="2 3">
    <name type="scientific">Herbiconiux moechotypicola</name>
    <dbReference type="NCBI Taxonomy" id="637393"/>
    <lineage>
        <taxon>Bacteria</taxon>
        <taxon>Bacillati</taxon>
        <taxon>Actinomycetota</taxon>
        <taxon>Actinomycetes</taxon>
        <taxon>Micrococcales</taxon>
        <taxon>Microbacteriaceae</taxon>
        <taxon>Herbiconiux</taxon>
    </lineage>
</organism>
<dbReference type="PANTHER" id="PTHR40274:SF3">
    <property type="entry name" value="VIRGINIAMYCIN B LYASE"/>
    <property type="match status" value="1"/>
</dbReference>
<evidence type="ECO:0000256" key="1">
    <source>
        <dbReference type="SAM" id="SignalP"/>
    </source>
</evidence>
<dbReference type="Gene3D" id="2.130.10.10">
    <property type="entry name" value="YVTN repeat-like/Quinoprotein amine dehydrogenase"/>
    <property type="match status" value="1"/>
</dbReference>
<dbReference type="SUPFAM" id="SSF63829">
    <property type="entry name" value="Calcium-dependent phosphotriesterase"/>
    <property type="match status" value="1"/>
</dbReference>
<dbReference type="EMBL" id="BAAAQY010000008">
    <property type="protein sequence ID" value="GAA2241514.1"/>
    <property type="molecule type" value="Genomic_DNA"/>
</dbReference>
<keyword evidence="1" id="KW-0732">Signal</keyword>
<name>A0ABP5QP97_9MICO</name>
<evidence type="ECO:0000313" key="2">
    <source>
        <dbReference type="EMBL" id="GAA2241514.1"/>
    </source>
</evidence>
<dbReference type="Proteomes" id="UP001500929">
    <property type="component" value="Unassembled WGS sequence"/>
</dbReference>
<reference evidence="3" key="1">
    <citation type="journal article" date="2019" name="Int. J. Syst. Evol. Microbiol.">
        <title>The Global Catalogue of Microorganisms (GCM) 10K type strain sequencing project: providing services to taxonomists for standard genome sequencing and annotation.</title>
        <authorList>
            <consortium name="The Broad Institute Genomics Platform"/>
            <consortium name="The Broad Institute Genome Sequencing Center for Infectious Disease"/>
            <person name="Wu L."/>
            <person name="Ma J."/>
        </authorList>
    </citation>
    <scope>NUCLEOTIDE SEQUENCE [LARGE SCALE GENOMIC DNA]</scope>
    <source>
        <strain evidence="3">JCM 16117</strain>
    </source>
</reference>
<evidence type="ECO:0000313" key="3">
    <source>
        <dbReference type="Proteomes" id="UP001500929"/>
    </source>
</evidence>
<sequence length="351" mass="36454">MPITRTPPHSSRSASTSRRIARLGAAAALAAALTAPLSLATTAPAASADPFTAPPVVSLWHDLPELHASARVSGLAHDAAGDLWYSDSALDVLVRVDADTHVQTSYDIAAKSNVLGMVGTPDGALWFTDSTSHTISRLDPATGAIVPHTLSGLSSLPWTVMLGADGGIWLGDPFVGNLVRIDPGTGVLSAVADPTGMPIIDLVAAPDGRLWYVRQGGGNNVVAFDPSTKAFTEVATVDDGYGIAAGKGGSVWVSGPSRFTEIAIDGSSVIPHPVDLPSPVPSFPHAVLGGDLVGDDDNELYFLDSYYGLGTVDSHGTTHFSRLDGTRTALAFDGLGHLWVNDTWGTSLNWM</sequence>
<keyword evidence="3" id="KW-1185">Reference proteome</keyword>
<dbReference type="InterPro" id="IPR051344">
    <property type="entry name" value="Vgb"/>
</dbReference>
<dbReference type="InterPro" id="IPR015943">
    <property type="entry name" value="WD40/YVTN_repeat-like_dom_sf"/>
</dbReference>
<proteinExistence type="predicted"/>